<protein>
    <recommendedName>
        <fullName evidence="1">Protein kinase domain-containing protein</fullName>
    </recommendedName>
</protein>
<keyword evidence="3" id="KW-1185">Reference proteome</keyword>
<dbReference type="Gene3D" id="1.10.510.10">
    <property type="entry name" value="Transferase(Phosphotransferase) domain 1"/>
    <property type="match status" value="1"/>
</dbReference>
<gene>
    <name evidence="2" type="ORF">BCR33DRAFT_854736</name>
</gene>
<dbReference type="Pfam" id="PF00069">
    <property type="entry name" value="Pkinase"/>
    <property type="match status" value="1"/>
</dbReference>
<name>A0A1Y2BRR9_9FUNG</name>
<dbReference type="PROSITE" id="PS50011">
    <property type="entry name" value="PROTEIN_KINASE_DOM"/>
    <property type="match status" value="1"/>
</dbReference>
<feature type="domain" description="Protein kinase" evidence="1">
    <location>
        <begin position="106"/>
        <end position="370"/>
    </location>
</feature>
<dbReference type="GO" id="GO:0004672">
    <property type="term" value="F:protein kinase activity"/>
    <property type="evidence" value="ECO:0007669"/>
    <property type="project" value="InterPro"/>
</dbReference>
<proteinExistence type="predicted"/>
<evidence type="ECO:0000313" key="2">
    <source>
        <dbReference type="EMBL" id="ORY37452.1"/>
    </source>
</evidence>
<accession>A0A1Y2BRR9</accession>
<evidence type="ECO:0000313" key="3">
    <source>
        <dbReference type="Proteomes" id="UP000193642"/>
    </source>
</evidence>
<evidence type="ECO:0000259" key="1">
    <source>
        <dbReference type="PROSITE" id="PS50011"/>
    </source>
</evidence>
<sequence length="370" mass="41321">MDEEIEQLQLQLFDVKHKLSLNFPCATIDPKAVTAVKSAVKETASELLDEAPETETINARIQDAVGYIIRAALDAVEPSLQSGHSLVRDCPLPAVLASADKNDSPFAIPIYYPKGGSADFVDATFYRIYDVYLSKTRDSEVKNLSLECQIQTLQSKSSNHPLLNPFENWTIKKPFMAVPDYGTSLAQLFSSTHLNVTSEKLKNLIQGVFRNSLEPIINLGYCHMDIHLGNICVKDEEGWTDACLIDFDFATLADGRTNNRMARNRLNYPNEECVISKSDVWMVGIVLQKLANRIPGFHFCLNDVKTHLEMENWAKELLSRTMGIKMSGTIGLLLLQQKIAVLRVIAGCLRVDPENRLSMSEIVTLASGWN</sequence>
<dbReference type="AlphaFoldDB" id="A0A1Y2BRR9"/>
<dbReference type="SMART" id="SM00220">
    <property type="entry name" value="S_TKc"/>
    <property type="match status" value="1"/>
</dbReference>
<reference evidence="2 3" key="1">
    <citation type="submission" date="2016-07" db="EMBL/GenBank/DDBJ databases">
        <title>Pervasive Adenine N6-methylation of Active Genes in Fungi.</title>
        <authorList>
            <consortium name="DOE Joint Genome Institute"/>
            <person name="Mondo S.J."/>
            <person name="Dannebaum R.O."/>
            <person name="Kuo R.C."/>
            <person name="Labutti K."/>
            <person name="Haridas S."/>
            <person name="Kuo A."/>
            <person name="Salamov A."/>
            <person name="Ahrendt S.R."/>
            <person name="Lipzen A."/>
            <person name="Sullivan W."/>
            <person name="Andreopoulos W.B."/>
            <person name="Clum A."/>
            <person name="Lindquist E."/>
            <person name="Daum C."/>
            <person name="Ramamoorthy G.K."/>
            <person name="Gryganskyi A."/>
            <person name="Culley D."/>
            <person name="Magnuson J.K."/>
            <person name="James T.Y."/>
            <person name="O'Malley M.A."/>
            <person name="Stajich J.E."/>
            <person name="Spatafora J.W."/>
            <person name="Visel A."/>
            <person name="Grigoriev I.V."/>
        </authorList>
    </citation>
    <scope>NUCLEOTIDE SEQUENCE [LARGE SCALE GENOMIC DNA]</scope>
    <source>
        <strain evidence="2 3">JEL800</strain>
    </source>
</reference>
<dbReference type="InterPro" id="IPR011009">
    <property type="entry name" value="Kinase-like_dom_sf"/>
</dbReference>
<dbReference type="SUPFAM" id="SSF56112">
    <property type="entry name" value="Protein kinase-like (PK-like)"/>
    <property type="match status" value="1"/>
</dbReference>
<dbReference type="Proteomes" id="UP000193642">
    <property type="component" value="Unassembled WGS sequence"/>
</dbReference>
<dbReference type="InterPro" id="IPR000719">
    <property type="entry name" value="Prot_kinase_dom"/>
</dbReference>
<dbReference type="EMBL" id="MCGO01000050">
    <property type="protein sequence ID" value="ORY37452.1"/>
    <property type="molecule type" value="Genomic_DNA"/>
</dbReference>
<organism evidence="2 3">
    <name type="scientific">Rhizoclosmatium globosum</name>
    <dbReference type="NCBI Taxonomy" id="329046"/>
    <lineage>
        <taxon>Eukaryota</taxon>
        <taxon>Fungi</taxon>
        <taxon>Fungi incertae sedis</taxon>
        <taxon>Chytridiomycota</taxon>
        <taxon>Chytridiomycota incertae sedis</taxon>
        <taxon>Chytridiomycetes</taxon>
        <taxon>Chytridiales</taxon>
        <taxon>Chytriomycetaceae</taxon>
        <taxon>Rhizoclosmatium</taxon>
    </lineage>
</organism>
<dbReference type="OrthoDB" id="10312839at2759"/>
<dbReference type="GO" id="GO:0005524">
    <property type="term" value="F:ATP binding"/>
    <property type="evidence" value="ECO:0007669"/>
    <property type="project" value="InterPro"/>
</dbReference>
<comment type="caution">
    <text evidence="2">The sequence shown here is derived from an EMBL/GenBank/DDBJ whole genome shotgun (WGS) entry which is preliminary data.</text>
</comment>